<evidence type="ECO:0000256" key="5">
    <source>
        <dbReference type="ARBA" id="ARBA00023239"/>
    </source>
</evidence>
<dbReference type="RefSeq" id="WP_185954242.1">
    <property type="nucleotide sequence ID" value="NZ_FXTM01000009.1"/>
</dbReference>
<evidence type="ECO:0000313" key="8">
    <source>
        <dbReference type="EMBL" id="SMO54139.1"/>
    </source>
</evidence>
<evidence type="ECO:0000256" key="7">
    <source>
        <dbReference type="HAMAP-Rule" id="MF_02065"/>
    </source>
</evidence>
<dbReference type="NCBIfam" id="TIGR00247">
    <property type="entry name" value="endolytic transglycosylase MltG"/>
    <property type="match status" value="1"/>
</dbReference>
<dbReference type="Pfam" id="PF02618">
    <property type="entry name" value="YceG"/>
    <property type="match status" value="1"/>
</dbReference>
<dbReference type="InterPro" id="IPR003770">
    <property type="entry name" value="MLTG-like"/>
</dbReference>
<keyword evidence="3 7" id="KW-1133">Transmembrane helix</keyword>
<dbReference type="CDD" id="cd08010">
    <property type="entry name" value="MltG_like"/>
    <property type="match status" value="1"/>
</dbReference>
<keyword evidence="2 7" id="KW-0812">Transmembrane</keyword>
<protein>
    <recommendedName>
        <fullName evidence="7">Endolytic murein transglycosylase</fullName>
        <ecNumber evidence="7">4.2.2.29</ecNumber>
    </recommendedName>
    <alternativeName>
        <fullName evidence="7">Peptidoglycan lytic transglycosylase</fullName>
    </alternativeName>
    <alternativeName>
        <fullName evidence="7">Peptidoglycan polymerization terminase</fullName>
    </alternativeName>
</protein>
<keyword evidence="6 7" id="KW-0961">Cell wall biogenesis/degradation</keyword>
<evidence type="ECO:0000256" key="2">
    <source>
        <dbReference type="ARBA" id="ARBA00022692"/>
    </source>
</evidence>
<evidence type="ECO:0000313" key="9">
    <source>
        <dbReference type="Proteomes" id="UP000317315"/>
    </source>
</evidence>
<keyword evidence="9" id="KW-1185">Reference proteome</keyword>
<dbReference type="Gene3D" id="3.30.160.60">
    <property type="entry name" value="Classic Zinc Finger"/>
    <property type="match status" value="1"/>
</dbReference>
<dbReference type="EMBL" id="FXTM01000009">
    <property type="protein sequence ID" value="SMO54139.1"/>
    <property type="molecule type" value="Genomic_DNA"/>
</dbReference>
<comment type="function">
    <text evidence="7">Functions as a peptidoglycan terminase that cleaves nascent peptidoglycan strands endolytically to terminate their elongation.</text>
</comment>
<dbReference type="Gene3D" id="3.30.1490.480">
    <property type="entry name" value="Endolytic murein transglycosylase"/>
    <property type="match status" value="1"/>
</dbReference>
<evidence type="ECO:0000256" key="3">
    <source>
        <dbReference type="ARBA" id="ARBA00022989"/>
    </source>
</evidence>
<evidence type="ECO:0000256" key="1">
    <source>
        <dbReference type="ARBA" id="ARBA00022475"/>
    </source>
</evidence>
<sequence length="339" mass="39290">MRRLFLLPLFLLILLIPASLVIDREISSNRKVNLEIRVDRGESLKEVTERLKEFNVVEHPQLLYYWGRLKGIQIRAGCYKIRGVKSPTEILEELTKGSPCLKRFTVPPGSDVFILDSLMSKSGICRKGEVLKLSKSREFLRKLEVPSLDGYMFPDTYYINESSDCKQAIEITVKRMKEELSKLMKNYTPPEKVRRALKEIDKNKVLTVASIVEKETSISEEKPLISAVIYNRLIRRMKVQCDPTVIYSLKLKGIFKKNLTYKDLEVKSPFNTYVVGGLPPHPICNPSLESIEAALYPANVDYLYFVANGEGGHVFSRMYNQHLKNVRKFRRKWQRRRDL</sequence>
<dbReference type="PANTHER" id="PTHR30518">
    <property type="entry name" value="ENDOLYTIC MUREIN TRANSGLYCOSYLASE"/>
    <property type="match status" value="1"/>
</dbReference>
<reference evidence="8 9" key="1">
    <citation type="submission" date="2017-05" db="EMBL/GenBank/DDBJ databases">
        <authorList>
            <person name="Varghese N."/>
            <person name="Submissions S."/>
        </authorList>
    </citation>
    <scope>NUCLEOTIDE SEQUENCE [LARGE SCALE GENOMIC DNA]</scope>
    <source>
        <strain evidence="8 9">DSM 16304</strain>
    </source>
</reference>
<dbReference type="AlphaFoldDB" id="A0A521C418"/>
<name>A0A521C418_9BACT</name>
<dbReference type="GO" id="GO:0009252">
    <property type="term" value="P:peptidoglycan biosynthetic process"/>
    <property type="evidence" value="ECO:0007669"/>
    <property type="project" value="UniProtKB-UniRule"/>
</dbReference>
<feature type="site" description="Important for catalytic activity" evidence="7">
    <location>
        <position position="215"/>
    </location>
</feature>
<evidence type="ECO:0000256" key="4">
    <source>
        <dbReference type="ARBA" id="ARBA00023136"/>
    </source>
</evidence>
<organism evidence="8 9">
    <name type="scientific">Balnearium lithotrophicum</name>
    <dbReference type="NCBI Taxonomy" id="223788"/>
    <lineage>
        <taxon>Bacteria</taxon>
        <taxon>Pseudomonadati</taxon>
        <taxon>Aquificota</taxon>
        <taxon>Aquificia</taxon>
        <taxon>Desulfurobacteriales</taxon>
        <taxon>Desulfurobacteriaceae</taxon>
        <taxon>Balnearium</taxon>
    </lineage>
</organism>
<keyword evidence="5 7" id="KW-0456">Lyase</keyword>
<comment type="similarity">
    <text evidence="7">Belongs to the transglycosylase MltG family.</text>
</comment>
<keyword evidence="4 7" id="KW-0472">Membrane</keyword>
<evidence type="ECO:0000256" key="6">
    <source>
        <dbReference type="ARBA" id="ARBA00023316"/>
    </source>
</evidence>
<accession>A0A521C418</accession>
<dbReference type="PANTHER" id="PTHR30518:SF2">
    <property type="entry name" value="ENDOLYTIC MUREIN TRANSGLYCOSYLASE"/>
    <property type="match status" value="1"/>
</dbReference>
<comment type="catalytic activity">
    <reaction evidence="7">
        <text>a peptidoglycan chain = a peptidoglycan chain with N-acetyl-1,6-anhydromuramyl-[peptide] at the reducing end + a peptidoglycan chain with N-acetylglucosamine at the non-reducing end.</text>
        <dbReference type="EC" id="4.2.2.29"/>
    </reaction>
</comment>
<keyword evidence="1 7" id="KW-1003">Cell membrane</keyword>
<dbReference type="HAMAP" id="MF_02065">
    <property type="entry name" value="MltG"/>
    <property type="match status" value="1"/>
</dbReference>
<dbReference type="GO" id="GO:0005886">
    <property type="term" value="C:plasma membrane"/>
    <property type="evidence" value="ECO:0007669"/>
    <property type="project" value="UniProtKB-UniRule"/>
</dbReference>
<dbReference type="GO" id="GO:0071555">
    <property type="term" value="P:cell wall organization"/>
    <property type="evidence" value="ECO:0007669"/>
    <property type="project" value="UniProtKB-KW"/>
</dbReference>
<dbReference type="GO" id="GO:0008932">
    <property type="term" value="F:lytic endotransglycosylase activity"/>
    <property type="evidence" value="ECO:0007669"/>
    <property type="project" value="UniProtKB-UniRule"/>
</dbReference>
<gene>
    <name evidence="7" type="primary">mltG</name>
    <name evidence="8" type="ORF">SAMN06269117_10965</name>
</gene>
<dbReference type="EC" id="4.2.2.29" evidence="7"/>
<dbReference type="Proteomes" id="UP000317315">
    <property type="component" value="Unassembled WGS sequence"/>
</dbReference>
<proteinExistence type="inferred from homology"/>